<keyword evidence="1" id="KW-1133">Transmembrane helix</keyword>
<protein>
    <submittedName>
        <fullName evidence="2">Uncharacterized protein</fullName>
    </submittedName>
</protein>
<gene>
    <name evidence="2" type="ORF">BEN76_16945</name>
</gene>
<dbReference type="EMBL" id="CP016898">
    <property type="protein sequence ID" value="APV37734.1"/>
    <property type="molecule type" value="Genomic_DNA"/>
</dbReference>
<keyword evidence="1" id="KW-0472">Membrane</keyword>
<evidence type="ECO:0000313" key="2">
    <source>
        <dbReference type="EMBL" id="APV37734.1"/>
    </source>
</evidence>
<sequence length="121" mass="14485">MNTAFYFHLGITIFLVFTLLYQHWKLYGSKHNIYKTFTGFCLEQARVEDFLKRYLYSSLFGYLIKLSLYLYAFYSLAQVLIYLDLWHLDTIIFYSLLSLMMFWQITTYLLASIVLSKVHGP</sequence>
<geneLocation type="plasmid" evidence="3">
    <name>pgfj2</name>
</geneLocation>
<name>A0A1P8END3_9GAMM</name>
<dbReference type="KEGG" id="asol:BEN76_16945"/>
<accession>A0A1P8END3</accession>
<evidence type="ECO:0000256" key="1">
    <source>
        <dbReference type="SAM" id="Phobius"/>
    </source>
</evidence>
<feature type="transmembrane region" description="Helical" evidence="1">
    <location>
        <begin position="6"/>
        <end position="24"/>
    </location>
</feature>
<reference evidence="2 3" key="1">
    <citation type="submission" date="2016-08" db="EMBL/GenBank/DDBJ databases">
        <title>Complete genome sequence of Acinetobacter baylyi strain GFJ2.</title>
        <authorList>
            <person name="Tabata M."/>
            <person name="Kuboki S."/>
            <person name="Gibu N."/>
            <person name="Kinouchi Y."/>
            <person name="Vangnai A."/>
            <person name="Kasai D."/>
            <person name="Fukuda M."/>
        </authorList>
    </citation>
    <scope>NUCLEOTIDE SEQUENCE [LARGE SCALE GENOMIC DNA]</scope>
    <source>
        <strain evidence="2 3">GFJ2</strain>
        <plasmid evidence="3">Plasmid pgfj2</plasmid>
    </source>
</reference>
<feature type="transmembrane region" description="Helical" evidence="1">
    <location>
        <begin position="91"/>
        <end position="115"/>
    </location>
</feature>
<keyword evidence="2" id="KW-0614">Plasmid</keyword>
<dbReference type="AlphaFoldDB" id="A0A1P8END3"/>
<proteinExistence type="predicted"/>
<evidence type="ECO:0000313" key="3">
    <source>
        <dbReference type="Proteomes" id="UP000185674"/>
    </source>
</evidence>
<dbReference type="Proteomes" id="UP000185674">
    <property type="component" value="Plasmid pGFJ2"/>
</dbReference>
<keyword evidence="1" id="KW-0812">Transmembrane</keyword>
<organism evidence="2 3">
    <name type="scientific">Acinetobacter soli</name>
    <dbReference type="NCBI Taxonomy" id="487316"/>
    <lineage>
        <taxon>Bacteria</taxon>
        <taxon>Pseudomonadati</taxon>
        <taxon>Pseudomonadota</taxon>
        <taxon>Gammaproteobacteria</taxon>
        <taxon>Moraxellales</taxon>
        <taxon>Moraxellaceae</taxon>
        <taxon>Acinetobacter</taxon>
    </lineage>
</organism>
<feature type="transmembrane region" description="Helical" evidence="1">
    <location>
        <begin position="62"/>
        <end position="85"/>
    </location>
</feature>